<dbReference type="InterPro" id="IPR051416">
    <property type="entry name" value="phD-YefM_TA_antitoxins"/>
</dbReference>
<name>A0A7I7MY09_9MYCO</name>
<comment type="function">
    <text evidence="2">Antitoxin component of a type II toxin-antitoxin (TA) system.</text>
</comment>
<dbReference type="Gene3D" id="3.40.1620.10">
    <property type="entry name" value="YefM-like domain"/>
    <property type="match status" value="1"/>
</dbReference>
<dbReference type="GO" id="GO:0097351">
    <property type="term" value="F:toxin sequestering activity"/>
    <property type="evidence" value="ECO:0007669"/>
    <property type="project" value="TreeGrafter"/>
</dbReference>
<evidence type="ECO:0000256" key="2">
    <source>
        <dbReference type="RuleBase" id="RU362080"/>
    </source>
</evidence>
<gene>
    <name evidence="5" type="ORF">MSHI_39550</name>
</gene>
<keyword evidence="4" id="KW-0472">Membrane</keyword>
<evidence type="ECO:0000256" key="3">
    <source>
        <dbReference type="SAM" id="MobiDB-lite"/>
    </source>
</evidence>
<dbReference type="PANTHER" id="PTHR35377">
    <property type="entry name" value="ANTITOXIN VAPB49-RELATED-RELATED"/>
    <property type="match status" value="1"/>
</dbReference>
<dbReference type="PANTHER" id="PTHR35377:SF5">
    <property type="entry name" value="ANTITOXIN VAPB46"/>
    <property type="match status" value="1"/>
</dbReference>
<reference evidence="5 6" key="1">
    <citation type="journal article" date="2019" name="Emerg. Microbes Infect.">
        <title>Comprehensive subspecies identification of 175 nontuberculous mycobacteria species based on 7547 genomic profiles.</title>
        <authorList>
            <person name="Matsumoto Y."/>
            <person name="Kinjo T."/>
            <person name="Motooka D."/>
            <person name="Nabeya D."/>
            <person name="Jung N."/>
            <person name="Uechi K."/>
            <person name="Horii T."/>
            <person name="Iida T."/>
            <person name="Fujita J."/>
            <person name="Nakamura S."/>
        </authorList>
    </citation>
    <scope>NUCLEOTIDE SEQUENCE [LARGE SCALE GENOMIC DNA]</scope>
    <source>
        <strain evidence="5 6">JCM 14233</strain>
    </source>
</reference>
<evidence type="ECO:0000313" key="5">
    <source>
        <dbReference type="EMBL" id="BBX76049.1"/>
    </source>
</evidence>
<feature type="transmembrane region" description="Helical" evidence="4">
    <location>
        <begin position="12"/>
        <end position="30"/>
    </location>
</feature>
<comment type="similarity">
    <text evidence="1 2">Belongs to the phD/YefM antitoxin family.</text>
</comment>
<dbReference type="InterPro" id="IPR036165">
    <property type="entry name" value="YefM-like_sf"/>
</dbReference>
<dbReference type="Pfam" id="PF02604">
    <property type="entry name" value="PhdYeFM_antitox"/>
    <property type="match status" value="1"/>
</dbReference>
<protein>
    <recommendedName>
        <fullName evidence="2">Antitoxin</fullName>
    </recommendedName>
</protein>
<dbReference type="EMBL" id="AP022575">
    <property type="protein sequence ID" value="BBX76049.1"/>
    <property type="molecule type" value="Genomic_DNA"/>
</dbReference>
<organism evidence="5 6">
    <name type="scientific">Mycobacterium shinjukuense</name>
    <dbReference type="NCBI Taxonomy" id="398694"/>
    <lineage>
        <taxon>Bacteria</taxon>
        <taxon>Bacillati</taxon>
        <taxon>Actinomycetota</taxon>
        <taxon>Actinomycetes</taxon>
        <taxon>Mycobacteriales</taxon>
        <taxon>Mycobacteriaceae</taxon>
        <taxon>Mycobacterium</taxon>
    </lineage>
</organism>
<evidence type="ECO:0000313" key="6">
    <source>
        <dbReference type="Proteomes" id="UP000467236"/>
    </source>
</evidence>
<keyword evidence="6" id="KW-1185">Reference proteome</keyword>
<dbReference type="Proteomes" id="UP000467236">
    <property type="component" value="Chromosome"/>
</dbReference>
<proteinExistence type="inferred from homology"/>
<evidence type="ECO:0000256" key="1">
    <source>
        <dbReference type="ARBA" id="ARBA00009981"/>
    </source>
</evidence>
<sequence length="107" mass="11815">MNTASRPDVQIIVLLLYIFLMEVAVSVLRAELATWIERVRAGDEVIVTDRGTPVVRLVAVDSAPLLEQLTRQGVVSRPRSAVRPTARGAPRVRARGSVSELVSEQRR</sequence>
<dbReference type="NCBIfam" id="TIGR01552">
    <property type="entry name" value="phd_fam"/>
    <property type="match status" value="1"/>
</dbReference>
<dbReference type="KEGG" id="mshj:MSHI_39550"/>
<feature type="region of interest" description="Disordered" evidence="3">
    <location>
        <begin position="77"/>
        <end position="107"/>
    </location>
</feature>
<dbReference type="SUPFAM" id="SSF143120">
    <property type="entry name" value="YefM-like"/>
    <property type="match status" value="1"/>
</dbReference>
<keyword evidence="4" id="KW-1133">Transmembrane helix</keyword>
<dbReference type="InterPro" id="IPR006442">
    <property type="entry name" value="Antitoxin_Phd/YefM"/>
</dbReference>
<accession>A0A7I7MY09</accession>
<evidence type="ECO:0000256" key="4">
    <source>
        <dbReference type="SAM" id="Phobius"/>
    </source>
</evidence>
<keyword evidence="4" id="KW-0812">Transmembrane</keyword>
<dbReference type="AlphaFoldDB" id="A0A7I7MY09"/>